<name>A0A3R9RE18_9BACI</name>
<dbReference type="Proteomes" id="UP000275076">
    <property type="component" value="Unassembled WGS sequence"/>
</dbReference>
<keyword evidence="2" id="KW-1185">Reference proteome</keyword>
<proteinExistence type="predicted"/>
<gene>
    <name evidence="1" type="ORF">D7Z54_10590</name>
</gene>
<dbReference type="AlphaFoldDB" id="A0A3R9RE18"/>
<comment type="caution">
    <text evidence="1">The sequence shown here is derived from an EMBL/GenBank/DDBJ whole genome shotgun (WGS) entry which is preliminary data.</text>
</comment>
<protein>
    <submittedName>
        <fullName evidence="1">DUF2777 family protein</fullName>
    </submittedName>
</protein>
<accession>A0A3R9RE18</accession>
<organism evidence="1 2">
    <name type="scientific">Salibacterium salarium</name>
    <dbReference type="NCBI Taxonomy" id="284579"/>
    <lineage>
        <taxon>Bacteria</taxon>
        <taxon>Bacillati</taxon>
        <taxon>Bacillota</taxon>
        <taxon>Bacilli</taxon>
        <taxon>Bacillales</taxon>
        <taxon>Bacillaceae</taxon>
    </lineage>
</organism>
<evidence type="ECO:0000313" key="1">
    <source>
        <dbReference type="EMBL" id="RSL33406.1"/>
    </source>
</evidence>
<sequence>MPNTPFISYNEYIEHKYVQYMLKVRVFMNRIEATKNIGNTVLVNNGPEGIYYGTLEEVFTPPKKTWSGQVFILGMAEVPAIDKADTIQQKKNTSMVVTGSKITMPEQTWNMDFDTSVKSAIEAVINNFNEKIKEYSHTVAQWKEIGSTYGGVYESDMNSVEESHEKKDYYVYYHIDKKDGHAVLFEPTYGDELELEGCPFEFEIQKSGKWITVSHDHGFTFKDKNGKSHRLQQKEAVRVHQEQFQPFTILLNELEQPARKNLLQDVEDIGFTRDDLIHCHNRLLYELLQSEGASSFKGVNFLTFQKSGKTLIVQHHYERTLKAESQDYVYDRFEYTTDDGERRISTYTSAYSKDHEIE</sequence>
<dbReference type="Pfam" id="PF10949">
    <property type="entry name" value="DUF2777"/>
    <property type="match status" value="1"/>
</dbReference>
<dbReference type="InterPro" id="IPR024488">
    <property type="entry name" value="DUF2777"/>
</dbReference>
<evidence type="ECO:0000313" key="2">
    <source>
        <dbReference type="Proteomes" id="UP000275076"/>
    </source>
</evidence>
<dbReference type="EMBL" id="RBVX01000008">
    <property type="protein sequence ID" value="RSL33406.1"/>
    <property type="molecule type" value="Genomic_DNA"/>
</dbReference>
<reference evidence="1 2" key="1">
    <citation type="submission" date="2018-10" db="EMBL/GenBank/DDBJ databases">
        <title>Draft genome sequence of Bacillus salarius IM0101, isolated from a hypersaline soil in Inner Mongolia, China.</title>
        <authorList>
            <person name="Yamprayoonswat W."/>
            <person name="Boonvisut S."/>
            <person name="Jumpathong W."/>
            <person name="Sittihan S."/>
            <person name="Ruangsuj P."/>
            <person name="Wanthongcharoen S."/>
            <person name="Thongpramul N."/>
            <person name="Pimmason S."/>
            <person name="Yu B."/>
            <person name="Yasawong M."/>
        </authorList>
    </citation>
    <scope>NUCLEOTIDE SEQUENCE [LARGE SCALE GENOMIC DNA]</scope>
    <source>
        <strain evidence="1 2">IM0101</strain>
    </source>
</reference>
<dbReference type="OrthoDB" id="2942325at2"/>